<protein>
    <submittedName>
        <fullName evidence="1">Uncharacterized protein</fullName>
    </submittedName>
</protein>
<accession>A0ACB0Z569</accession>
<organism evidence="1 2">
    <name type="scientific">Meloidogyne enterolobii</name>
    <name type="common">Root-knot nematode worm</name>
    <name type="synonym">Meloidogyne mayaguensis</name>
    <dbReference type="NCBI Taxonomy" id="390850"/>
    <lineage>
        <taxon>Eukaryota</taxon>
        <taxon>Metazoa</taxon>
        <taxon>Ecdysozoa</taxon>
        <taxon>Nematoda</taxon>
        <taxon>Chromadorea</taxon>
        <taxon>Rhabditida</taxon>
        <taxon>Tylenchina</taxon>
        <taxon>Tylenchomorpha</taxon>
        <taxon>Tylenchoidea</taxon>
        <taxon>Meloidogynidae</taxon>
        <taxon>Meloidogyninae</taxon>
        <taxon>Meloidogyne</taxon>
    </lineage>
</organism>
<proteinExistence type="predicted"/>
<gene>
    <name evidence="1" type="ORF">MENTE1834_LOCUS20308</name>
</gene>
<dbReference type="Proteomes" id="UP001497535">
    <property type="component" value="Unassembled WGS sequence"/>
</dbReference>
<sequence>MIYFTLKIFRKQTSLNDKRAFWERFVQIFQNKSKNLSEDKGKNFKENIEKELLPESEEKITAINEEESLLIGSLSPYLNFFLSLFLFLFCIGISDKSVPNSLIFCGIALFFTGISFVELMSDGTFNFWGLATILFANFISL</sequence>
<comment type="caution">
    <text evidence="1">The sequence shown here is derived from an EMBL/GenBank/DDBJ whole genome shotgun (WGS) entry which is preliminary data.</text>
</comment>
<keyword evidence="2" id="KW-1185">Reference proteome</keyword>
<evidence type="ECO:0000313" key="2">
    <source>
        <dbReference type="Proteomes" id="UP001497535"/>
    </source>
</evidence>
<name>A0ACB0Z569_MELEN</name>
<evidence type="ECO:0000313" key="1">
    <source>
        <dbReference type="EMBL" id="CAK5073621.1"/>
    </source>
</evidence>
<reference evidence="1" key="1">
    <citation type="submission" date="2023-11" db="EMBL/GenBank/DDBJ databases">
        <authorList>
            <person name="Poullet M."/>
        </authorList>
    </citation>
    <scope>NUCLEOTIDE SEQUENCE</scope>
    <source>
        <strain evidence="1">E1834</strain>
    </source>
</reference>
<dbReference type="EMBL" id="CAVMJV010000024">
    <property type="protein sequence ID" value="CAK5073621.1"/>
    <property type="molecule type" value="Genomic_DNA"/>
</dbReference>